<name>A0ABR1B1L7_POLSC</name>
<dbReference type="Proteomes" id="UP001359485">
    <property type="component" value="Unassembled WGS sequence"/>
</dbReference>
<sequence length="164" mass="19135">MANRTPRETMPEPTLQTFGLFYGGVPTADQQYHGTHTKIDAAFSLRKRTSQEKQKRIYGIPEIMRRRRLPGNPKTYTCFFVWDLSNVLEEEEDEEAGDFMVNMESFLRALTFELFLFISCHREQKDPPLPPEQEVVEKNRNDKNDKIVETTEESVAFYTTSSET</sequence>
<feature type="compositionally biased region" description="Basic and acidic residues" evidence="1">
    <location>
        <begin position="135"/>
        <end position="146"/>
    </location>
</feature>
<evidence type="ECO:0000313" key="3">
    <source>
        <dbReference type="Proteomes" id="UP001359485"/>
    </source>
</evidence>
<keyword evidence="3" id="KW-1185">Reference proteome</keyword>
<evidence type="ECO:0000256" key="1">
    <source>
        <dbReference type="SAM" id="MobiDB-lite"/>
    </source>
</evidence>
<organism evidence="2 3">
    <name type="scientific">Polyplax serrata</name>
    <name type="common">Common mouse louse</name>
    <dbReference type="NCBI Taxonomy" id="468196"/>
    <lineage>
        <taxon>Eukaryota</taxon>
        <taxon>Metazoa</taxon>
        <taxon>Ecdysozoa</taxon>
        <taxon>Arthropoda</taxon>
        <taxon>Hexapoda</taxon>
        <taxon>Insecta</taxon>
        <taxon>Pterygota</taxon>
        <taxon>Neoptera</taxon>
        <taxon>Paraneoptera</taxon>
        <taxon>Psocodea</taxon>
        <taxon>Troctomorpha</taxon>
        <taxon>Phthiraptera</taxon>
        <taxon>Anoplura</taxon>
        <taxon>Polyplacidae</taxon>
        <taxon>Polyplax</taxon>
    </lineage>
</organism>
<feature type="region of interest" description="Disordered" evidence="1">
    <location>
        <begin position="124"/>
        <end position="146"/>
    </location>
</feature>
<comment type="caution">
    <text evidence="2">The sequence shown here is derived from an EMBL/GenBank/DDBJ whole genome shotgun (WGS) entry which is preliminary data.</text>
</comment>
<protein>
    <submittedName>
        <fullName evidence="2">Uncharacterized protein</fullName>
    </submittedName>
</protein>
<evidence type="ECO:0000313" key="2">
    <source>
        <dbReference type="EMBL" id="KAK6633395.1"/>
    </source>
</evidence>
<accession>A0ABR1B1L7</accession>
<dbReference type="EMBL" id="JAWJWF010000004">
    <property type="protein sequence ID" value="KAK6633395.1"/>
    <property type="molecule type" value="Genomic_DNA"/>
</dbReference>
<reference evidence="2 3" key="1">
    <citation type="submission" date="2023-09" db="EMBL/GenBank/DDBJ databases">
        <title>Genomes of two closely related lineages of the louse Polyplax serrata with different host specificities.</title>
        <authorList>
            <person name="Martinu J."/>
            <person name="Tarabai H."/>
            <person name="Stefka J."/>
            <person name="Hypsa V."/>
        </authorList>
    </citation>
    <scope>NUCLEOTIDE SEQUENCE [LARGE SCALE GENOMIC DNA]</scope>
    <source>
        <strain evidence="2">98ZLc_SE</strain>
    </source>
</reference>
<gene>
    <name evidence="2" type="ORF">RUM44_003997</name>
</gene>
<proteinExistence type="predicted"/>